<accession>A0A0K0FQM9</accession>
<keyword evidence="9" id="KW-1185">Reference proteome</keyword>
<evidence type="ECO:0000313" key="9">
    <source>
        <dbReference type="Proteomes" id="UP000035680"/>
    </source>
</evidence>
<evidence type="ECO:0000256" key="5">
    <source>
        <dbReference type="ARBA" id="ARBA00022801"/>
    </source>
</evidence>
<evidence type="ECO:0000256" key="6">
    <source>
        <dbReference type="ARBA" id="ARBA00022918"/>
    </source>
</evidence>
<dbReference type="InterPro" id="IPR036397">
    <property type="entry name" value="RNaseH_sf"/>
</dbReference>
<evidence type="ECO:0000313" key="10">
    <source>
        <dbReference type="WBParaSite" id="SVE_1195900.1"/>
    </source>
</evidence>
<dbReference type="InterPro" id="IPR001584">
    <property type="entry name" value="Integrase_cat-core"/>
</dbReference>
<dbReference type="GO" id="GO:0016787">
    <property type="term" value="F:hydrolase activity"/>
    <property type="evidence" value="ECO:0007669"/>
    <property type="project" value="UniProtKB-KW"/>
</dbReference>
<feature type="compositionally biased region" description="Polar residues" evidence="7">
    <location>
        <begin position="35"/>
        <end position="44"/>
    </location>
</feature>
<evidence type="ECO:0000256" key="3">
    <source>
        <dbReference type="ARBA" id="ARBA00022722"/>
    </source>
</evidence>
<keyword evidence="1" id="KW-0808">Transferase</keyword>
<evidence type="ECO:0000256" key="4">
    <source>
        <dbReference type="ARBA" id="ARBA00022759"/>
    </source>
</evidence>
<dbReference type="Gene3D" id="3.30.420.10">
    <property type="entry name" value="Ribonuclease H-like superfamily/Ribonuclease H"/>
    <property type="match status" value="1"/>
</dbReference>
<keyword evidence="6" id="KW-0695">RNA-directed DNA polymerase</keyword>
<keyword evidence="3" id="KW-0540">Nuclease</keyword>
<evidence type="ECO:0000259" key="8">
    <source>
        <dbReference type="PROSITE" id="PS50994"/>
    </source>
</evidence>
<dbReference type="STRING" id="75913.A0A0K0FQM9"/>
<keyword evidence="5" id="KW-0378">Hydrolase</keyword>
<dbReference type="SUPFAM" id="SSF53098">
    <property type="entry name" value="Ribonuclease H-like"/>
    <property type="match status" value="1"/>
</dbReference>
<evidence type="ECO:0000256" key="2">
    <source>
        <dbReference type="ARBA" id="ARBA00022695"/>
    </source>
</evidence>
<dbReference type="Proteomes" id="UP000035680">
    <property type="component" value="Unassembled WGS sequence"/>
</dbReference>
<dbReference type="GO" id="GO:0015074">
    <property type="term" value="P:DNA integration"/>
    <property type="evidence" value="ECO:0007669"/>
    <property type="project" value="InterPro"/>
</dbReference>
<dbReference type="PANTHER" id="PTHR41694">
    <property type="entry name" value="ENDOGENOUS RETROVIRUS GROUP K MEMBER POL PROTEIN"/>
    <property type="match status" value="1"/>
</dbReference>
<feature type="region of interest" description="Disordered" evidence="7">
    <location>
        <begin position="1"/>
        <end position="44"/>
    </location>
</feature>
<dbReference type="PANTHER" id="PTHR41694:SF5">
    <property type="entry name" value="RIBONUCLEASE H"/>
    <property type="match status" value="1"/>
</dbReference>
<dbReference type="AlphaFoldDB" id="A0A0K0FQM9"/>
<reference evidence="9" key="1">
    <citation type="submission" date="2014-07" db="EMBL/GenBank/DDBJ databases">
        <authorList>
            <person name="Martin A.A"/>
            <person name="De Silva N."/>
        </authorList>
    </citation>
    <scope>NUCLEOTIDE SEQUENCE</scope>
</reference>
<reference evidence="10" key="2">
    <citation type="submission" date="2015-08" db="UniProtKB">
        <authorList>
            <consortium name="WormBaseParasite"/>
        </authorList>
    </citation>
    <scope>IDENTIFICATION</scope>
</reference>
<protein>
    <submittedName>
        <fullName evidence="10">Integrase catalytic domain-containing protein</fullName>
    </submittedName>
</protein>
<name>A0A0K0FQM9_STRVS</name>
<evidence type="ECO:0000256" key="1">
    <source>
        <dbReference type="ARBA" id="ARBA00022679"/>
    </source>
</evidence>
<dbReference type="InterPro" id="IPR012337">
    <property type="entry name" value="RNaseH-like_sf"/>
</dbReference>
<proteinExistence type="predicted"/>
<dbReference type="GO" id="GO:0003676">
    <property type="term" value="F:nucleic acid binding"/>
    <property type="evidence" value="ECO:0007669"/>
    <property type="project" value="InterPro"/>
</dbReference>
<evidence type="ECO:0000256" key="7">
    <source>
        <dbReference type="SAM" id="MobiDB-lite"/>
    </source>
</evidence>
<keyword evidence="4" id="KW-0255">Endonuclease</keyword>
<dbReference type="PROSITE" id="PS50994">
    <property type="entry name" value="INTEGRASE"/>
    <property type="match status" value="1"/>
</dbReference>
<keyword evidence="2" id="KW-0548">Nucleotidyltransferase</keyword>
<dbReference type="GO" id="GO:0004519">
    <property type="term" value="F:endonuclease activity"/>
    <property type="evidence" value="ECO:0007669"/>
    <property type="project" value="UniProtKB-KW"/>
</dbReference>
<sequence length="379" mass="44385">MVATRRSTREKTVQDITQSPKDKTQSSKTSRFKTDLTSLTRPRGTQLSPLTRHIRKKLENQDYIQPWIGEIFNHINLTEEYIIMSSPHNPYQIYFTSALIPFEVTDSIEGFLFNLKEAFRLDGISREDVKIHMCRQKLSKEAQYRIGYQKYATFEDMMEIDLLEFREAPYNYKYLLVAVDHFSNFTWIKPLRSKKQGPVTEALKSILTCGVIPTSILSDNGLEFCNAEMKRLCKEFHIEHLTSEPHRPKGHGAVERKNRQIRETVEKLELARKKKWPLLINEISHALNSTPDKNSQTPYEKFSNNFREQPILKASPPRHQWKPGMKIMIAHRRPVDSKPWRNTGPYTILDTDPTHLLVSKDDKDQEPSWIHHERAVPLF</sequence>
<organism evidence="9 10">
    <name type="scientific">Strongyloides venezuelensis</name>
    <name type="common">Threadworm</name>
    <dbReference type="NCBI Taxonomy" id="75913"/>
    <lineage>
        <taxon>Eukaryota</taxon>
        <taxon>Metazoa</taxon>
        <taxon>Ecdysozoa</taxon>
        <taxon>Nematoda</taxon>
        <taxon>Chromadorea</taxon>
        <taxon>Rhabditida</taxon>
        <taxon>Tylenchina</taxon>
        <taxon>Panagrolaimomorpha</taxon>
        <taxon>Strongyloidoidea</taxon>
        <taxon>Strongyloididae</taxon>
        <taxon>Strongyloides</taxon>
    </lineage>
</organism>
<dbReference type="Pfam" id="PF00665">
    <property type="entry name" value="rve"/>
    <property type="match status" value="1"/>
</dbReference>
<feature type="domain" description="Integrase catalytic" evidence="8">
    <location>
        <begin position="149"/>
        <end position="306"/>
    </location>
</feature>
<dbReference type="WBParaSite" id="SVE_1195900.1">
    <property type="protein sequence ID" value="SVE_1195900.1"/>
    <property type="gene ID" value="SVE_1195900"/>
</dbReference>
<dbReference type="GO" id="GO:0003964">
    <property type="term" value="F:RNA-directed DNA polymerase activity"/>
    <property type="evidence" value="ECO:0007669"/>
    <property type="project" value="UniProtKB-KW"/>
</dbReference>